<dbReference type="Proteomes" id="UP000238479">
    <property type="component" value="Chromosome 2"/>
</dbReference>
<sequence length="51" mass="6196">MRATISRRLHQAVDDICQRRGTDGTADLEFGRFWCETRNFTRRWFMVVLYI</sequence>
<reference evidence="1 2" key="1">
    <citation type="journal article" date="2018" name="Nat. Genet.">
        <title>The Rosa genome provides new insights in the design of modern roses.</title>
        <authorList>
            <person name="Bendahmane M."/>
        </authorList>
    </citation>
    <scope>NUCLEOTIDE SEQUENCE [LARGE SCALE GENOMIC DNA]</scope>
    <source>
        <strain evidence="2">cv. Old Blush</strain>
    </source>
</reference>
<dbReference type="AlphaFoldDB" id="A0A2P6RSM9"/>
<dbReference type="Gramene" id="PRQ49433">
    <property type="protein sequence ID" value="PRQ49433"/>
    <property type="gene ID" value="RchiOBHm_Chr2g0121891"/>
</dbReference>
<gene>
    <name evidence="1" type="ORF">RchiOBHm_Chr2g0121891</name>
</gene>
<name>A0A2P6RSM9_ROSCH</name>
<protein>
    <submittedName>
        <fullName evidence="1">Uncharacterized protein</fullName>
    </submittedName>
</protein>
<evidence type="ECO:0000313" key="2">
    <source>
        <dbReference type="Proteomes" id="UP000238479"/>
    </source>
</evidence>
<dbReference type="EMBL" id="PDCK01000040">
    <property type="protein sequence ID" value="PRQ49433.1"/>
    <property type="molecule type" value="Genomic_DNA"/>
</dbReference>
<proteinExistence type="predicted"/>
<organism evidence="1 2">
    <name type="scientific">Rosa chinensis</name>
    <name type="common">China rose</name>
    <dbReference type="NCBI Taxonomy" id="74649"/>
    <lineage>
        <taxon>Eukaryota</taxon>
        <taxon>Viridiplantae</taxon>
        <taxon>Streptophyta</taxon>
        <taxon>Embryophyta</taxon>
        <taxon>Tracheophyta</taxon>
        <taxon>Spermatophyta</taxon>
        <taxon>Magnoliopsida</taxon>
        <taxon>eudicotyledons</taxon>
        <taxon>Gunneridae</taxon>
        <taxon>Pentapetalae</taxon>
        <taxon>rosids</taxon>
        <taxon>fabids</taxon>
        <taxon>Rosales</taxon>
        <taxon>Rosaceae</taxon>
        <taxon>Rosoideae</taxon>
        <taxon>Rosoideae incertae sedis</taxon>
        <taxon>Rosa</taxon>
    </lineage>
</organism>
<evidence type="ECO:0000313" key="1">
    <source>
        <dbReference type="EMBL" id="PRQ49433.1"/>
    </source>
</evidence>
<accession>A0A2P6RSM9</accession>
<comment type="caution">
    <text evidence="1">The sequence shown here is derived from an EMBL/GenBank/DDBJ whole genome shotgun (WGS) entry which is preliminary data.</text>
</comment>
<keyword evidence="2" id="KW-1185">Reference proteome</keyword>